<dbReference type="Gene3D" id="3.90.550.10">
    <property type="entry name" value="Spore Coat Polysaccharide Biosynthesis Protein SpsA, Chain A"/>
    <property type="match status" value="1"/>
</dbReference>
<dbReference type="EMBL" id="JXBL01000001">
    <property type="protein sequence ID" value="KIE41997.1"/>
    <property type="molecule type" value="Genomic_DNA"/>
</dbReference>
<dbReference type="InterPro" id="IPR029044">
    <property type="entry name" value="Nucleotide-diphossugar_trans"/>
</dbReference>
<proteinExistence type="predicted"/>
<evidence type="ECO:0000313" key="2">
    <source>
        <dbReference type="EMBL" id="KIE41997.1"/>
    </source>
</evidence>
<keyword evidence="3" id="KW-1185">Reference proteome</keyword>
<dbReference type="Pfam" id="PF00483">
    <property type="entry name" value="NTP_transferase"/>
    <property type="match status" value="1"/>
</dbReference>
<dbReference type="InterPro" id="IPR050486">
    <property type="entry name" value="Mannose-1P_guanyltransferase"/>
</dbReference>
<evidence type="ECO:0000259" key="1">
    <source>
        <dbReference type="SMART" id="SM00116"/>
    </source>
</evidence>
<keyword evidence="2" id="KW-0808">Transferase</keyword>
<feature type="domain" description="CBS" evidence="1">
    <location>
        <begin position="75"/>
        <end position="122"/>
    </location>
</feature>
<name>A0A0C1QN33_9BACT</name>
<dbReference type="RefSeq" id="WP_039644155.1">
    <property type="nucleotide sequence ID" value="NZ_JXBL01000001.1"/>
</dbReference>
<dbReference type="SUPFAM" id="SSF53448">
    <property type="entry name" value="Nucleotide-diphospho-sugar transferases"/>
    <property type="match status" value="1"/>
</dbReference>
<dbReference type="CDD" id="cd06426">
    <property type="entry name" value="NTP_transferase_like_2"/>
    <property type="match status" value="1"/>
</dbReference>
<dbReference type="GO" id="GO:0016740">
    <property type="term" value="F:transferase activity"/>
    <property type="evidence" value="ECO:0007669"/>
    <property type="project" value="UniProtKB-KW"/>
</dbReference>
<gene>
    <name evidence="2" type="ORF">SE37_04810</name>
</gene>
<feature type="domain" description="CBS" evidence="1">
    <location>
        <begin position="10"/>
        <end position="58"/>
    </location>
</feature>
<dbReference type="AlphaFoldDB" id="A0A0C1QN33"/>
<dbReference type="Gene3D" id="3.10.580.10">
    <property type="entry name" value="CBS-domain"/>
    <property type="match status" value="2"/>
</dbReference>
<dbReference type="Pfam" id="PF00571">
    <property type="entry name" value="CBS"/>
    <property type="match status" value="4"/>
</dbReference>
<reference evidence="2 3" key="1">
    <citation type="submission" date="2015-01" db="EMBL/GenBank/DDBJ databases">
        <title>Genome sequence of the anaerobic bacterium Geobacter soli GSS01, a dissimilatory Fe(III) reducer from soil.</title>
        <authorList>
            <person name="Yang G."/>
            <person name="Zhou S."/>
        </authorList>
    </citation>
    <scope>NUCLEOTIDE SEQUENCE [LARGE SCALE GENOMIC DNA]</scope>
    <source>
        <strain evidence="2 3">GSS01</strain>
    </source>
</reference>
<dbReference type="InterPro" id="IPR005835">
    <property type="entry name" value="NTP_transferase_dom"/>
</dbReference>
<sequence>MTSDTKTILEQVVVSPDVPIAEAIAQLDRAGTGSLVVCSADRKLYGLLTDGDVRRALLKAVDMSAPCGDIANRKPVITFVPLLPIEALRLMNHHDINHLPVLDAEGRVVDFLLRRDLVAEDELAARARRRLDSVVIPCSASIAEAIAQLDRAGTGALVLCSEEDRLHGLLTDGDIRRAVLRGVSLDAPCQDIASRRPVTVDPSFSAARALQLMNQHDINHLPVVDDTGRVVDFLLRRDLIADDQLNLSAVVMAGGYGKRLLPLTEQVPKPMLPVGDRPLLERTIDQLRRSGIREVNLTTHYLPDSIVEHFGDGDSFGVKLNYLKEDHPLGTAGGLKLMKKASGPFLVMNGDILTGVPFQEMFAYHRKNGAEITVGVRKYEVQVPFGVVECEDVRITGLKEKPSLTFFINAGIYLLEPSVCDLIPEGERFDMTDLIQKLLDEGRSVVSFPIMEYWLDVGRHEDYQKAQEDVRSGKIQ</sequence>
<evidence type="ECO:0000313" key="3">
    <source>
        <dbReference type="Proteomes" id="UP000031433"/>
    </source>
</evidence>
<feature type="domain" description="CBS" evidence="1">
    <location>
        <begin position="196"/>
        <end position="244"/>
    </location>
</feature>
<dbReference type="Proteomes" id="UP000031433">
    <property type="component" value="Unassembled WGS sequence"/>
</dbReference>
<protein>
    <submittedName>
        <fullName evidence="2">Nucleotidyltransferase</fullName>
    </submittedName>
</protein>
<dbReference type="SUPFAM" id="SSF54631">
    <property type="entry name" value="CBS-domain pair"/>
    <property type="match status" value="2"/>
</dbReference>
<organism evidence="2 3">
    <name type="scientific">Geobacter soli</name>
    <dbReference type="NCBI Taxonomy" id="1510391"/>
    <lineage>
        <taxon>Bacteria</taxon>
        <taxon>Pseudomonadati</taxon>
        <taxon>Thermodesulfobacteriota</taxon>
        <taxon>Desulfuromonadia</taxon>
        <taxon>Geobacterales</taxon>
        <taxon>Geobacteraceae</taxon>
        <taxon>Geobacter</taxon>
    </lineage>
</organism>
<dbReference type="InterPro" id="IPR046342">
    <property type="entry name" value="CBS_dom_sf"/>
</dbReference>
<dbReference type="PANTHER" id="PTHR22572">
    <property type="entry name" value="SUGAR-1-PHOSPHATE GUANYL TRANSFERASE"/>
    <property type="match status" value="1"/>
</dbReference>
<dbReference type="SMART" id="SM00116">
    <property type="entry name" value="CBS"/>
    <property type="match status" value="4"/>
</dbReference>
<accession>A0A0C1QN33</accession>
<comment type="caution">
    <text evidence="2">The sequence shown here is derived from an EMBL/GenBank/DDBJ whole genome shotgun (WGS) entry which is preliminary data.</text>
</comment>
<feature type="domain" description="CBS" evidence="1">
    <location>
        <begin position="132"/>
        <end position="180"/>
    </location>
</feature>
<dbReference type="InterPro" id="IPR000644">
    <property type="entry name" value="CBS_dom"/>
</dbReference>